<dbReference type="PATRIC" id="fig|48936.3.peg.2660"/>
<dbReference type="AlphaFoldDB" id="A0A0B8ZH65"/>
<keyword evidence="1" id="KW-1133">Transmembrane helix</keyword>
<accession>A0A0B8ZH65</accession>
<evidence type="ECO:0000313" key="2">
    <source>
        <dbReference type="EMBL" id="KHS45634.1"/>
    </source>
</evidence>
<name>A0A0B8ZH65_9SPHN</name>
<keyword evidence="3" id="KW-1185">Reference proteome</keyword>
<organism evidence="2 3">
    <name type="scientific">Novosphingobium subterraneum</name>
    <dbReference type="NCBI Taxonomy" id="48936"/>
    <lineage>
        <taxon>Bacteria</taxon>
        <taxon>Pseudomonadati</taxon>
        <taxon>Pseudomonadota</taxon>
        <taxon>Alphaproteobacteria</taxon>
        <taxon>Sphingomonadales</taxon>
        <taxon>Sphingomonadaceae</taxon>
        <taxon>Novosphingobium</taxon>
    </lineage>
</organism>
<dbReference type="EMBL" id="JRVC01000012">
    <property type="protein sequence ID" value="KHS45634.1"/>
    <property type="molecule type" value="Genomic_DNA"/>
</dbReference>
<keyword evidence="1" id="KW-0812">Transmembrane</keyword>
<dbReference type="Proteomes" id="UP000031338">
    <property type="component" value="Unassembled WGS sequence"/>
</dbReference>
<proteinExistence type="predicted"/>
<evidence type="ECO:0000313" key="3">
    <source>
        <dbReference type="Proteomes" id="UP000031338"/>
    </source>
</evidence>
<keyword evidence="1" id="KW-0472">Membrane</keyword>
<feature type="transmembrane region" description="Helical" evidence="1">
    <location>
        <begin position="20"/>
        <end position="37"/>
    </location>
</feature>
<evidence type="ECO:0000256" key="1">
    <source>
        <dbReference type="SAM" id="Phobius"/>
    </source>
</evidence>
<protein>
    <submittedName>
        <fullName evidence="2">Uncharacterized protein</fullName>
    </submittedName>
</protein>
<feature type="transmembrane region" description="Helical" evidence="1">
    <location>
        <begin position="92"/>
        <end position="110"/>
    </location>
</feature>
<comment type="caution">
    <text evidence="2">The sequence shown here is derived from an EMBL/GenBank/DDBJ whole genome shotgun (WGS) entry which is preliminary data.</text>
</comment>
<dbReference type="RefSeq" id="WP_039335193.1">
    <property type="nucleotide sequence ID" value="NZ_JRVC01000012.1"/>
</dbReference>
<gene>
    <name evidence="2" type="ORF">NJ75_02653</name>
</gene>
<reference evidence="2 3" key="1">
    <citation type="submission" date="2014-10" db="EMBL/GenBank/DDBJ databases">
        <title>Draft genome sequence of Novosphingobium subterraneum DSM 12447.</title>
        <authorList>
            <person name="Gan H.M."/>
            <person name="Gan H.Y."/>
            <person name="Savka M.A."/>
        </authorList>
    </citation>
    <scope>NUCLEOTIDE SEQUENCE [LARGE SCALE GENOMIC DNA]</scope>
    <source>
        <strain evidence="2 3">DSM 12447</strain>
    </source>
</reference>
<dbReference type="STRING" id="48936.NJ75_02653"/>
<sequence>MILRMRSPLDMLTPGQISRTARVVAVASAVALGFGYVTDQLSVTTAGVGSFFLACSLLLAAPRQRATELLGAATVWQCFAEFLSTVQSGQFAMWRLGVSIATLGCVMAVIRVQHLRDLTRQSPDIQLQHLDRRTINGMGILPRTDAQLAELRHEEAA</sequence>